<comment type="caution">
    <text evidence="2">The sequence shown here is derived from an EMBL/GenBank/DDBJ whole genome shotgun (WGS) entry which is preliminary data.</text>
</comment>
<dbReference type="Pfam" id="PF00903">
    <property type="entry name" value="Glyoxalase"/>
    <property type="match status" value="1"/>
</dbReference>
<proteinExistence type="predicted"/>
<gene>
    <name evidence="2" type="ORF">D7Y13_30925</name>
</gene>
<evidence type="ECO:0000313" key="3">
    <source>
        <dbReference type="Proteomes" id="UP000278907"/>
    </source>
</evidence>
<dbReference type="RefSeq" id="WP_120585626.1">
    <property type="nucleotide sequence ID" value="NZ_RAWI01000324.1"/>
</dbReference>
<reference evidence="2 3" key="1">
    <citation type="submission" date="2018-09" db="EMBL/GenBank/DDBJ databases">
        <authorList>
            <person name="Livingstone P.G."/>
            <person name="Whitworth D.E."/>
        </authorList>
    </citation>
    <scope>NUCLEOTIDE SEQUENCE [LARGE SCALE GENOMIC DNA]</scope>
    <source>
        <strain evidence="2 3">CA031B</strain>
    </source>
</reference>
<evidence type="ECO:0000313" key="2">
    <source>
        <dbReference type="EMBL" id="RKH96411.1"/>
    </source>
</evidence>
<organism evidence="2 3">
    <name type="scientific">Corallococcus praedator</name>
    <dbReference type="NCBI Taxonomy" id="2316724"/>
    <lineage>
        <taxon>Bacteria</taxon>
        <taxon>Pseudomonadati</taxon>
        <taxon>Myxococcota</taxon>
        <taxon>Myxococcia</taxon>
        <taxon>Myxococcales</taxon>
        <taxon>Cystobacterineae</taxon>
        <taxon>Myxococcaceae</taxon>
        <taxon>Corallococcus</taxon>
    </lineage>
</organism>
<accession>A0ABX9Q9A7</accession>
<feature type="domain" description="Glyoxalase/fosfomycin resistance/dioxygenase" evidence="1">
    <location>
        <begin position="15"/>
        <end position="121"/>
    </location>
</feature>
<name>A0ABX9Q9A7_9BACT</name>
<dbReference type="Gene3D" id="3.10.180.10">
    <property type="entry name" value="2,3-Dihydroxybiphenyl 1,2-Dioxygenase, domain 1"/>
    <property type="match status" value="1"/>
</dbReference>
<dbReference type="InterPro" id="IPR029068">
    <property type="entry name" value="Glyas_Bleomycin-R_OHBP_Dase"/>
</dbReference>
<dbReference type="SUPFAM" id="SSF54593">
    <property type="entry name" value="Glyoxalase/Bleomycin resistance protein/Dihydroxybiphenyl dioxygenase"/>
    <property type="match status" value="1"/>
</dbReference>
<protein>
    <recommendedName>
        <fullName evidence="1">Glyoxalase/fosfomycin resistance/dioxygenase domain-containing protein</fullName>
    </recommendedName>
</protein>
<dbReference type="InterPro" id="IPR004360">
    <property type="entry name" value="Glyas_Fos-R_dOase_dom"/>
</dbReference>
<keyword evidence="3" id="KW-1185">Reference proteome</keyword>
<dbReference type="Proteomes" id="UP000278907">
    <property type="component" value="Unassembled WGS sequence"/>
</dbReference>
<dbReference type="EMBL" id="RAWI01000324">
    <property type="protein sequence ID" value="RKH96411.1"/>
    <property type="molecule type" value="Genomic_DNA"/>
</dbReference>
<evidence type="ECO:0000259" key="1">
    <source>
        <dbReference type="Pfam" id="PF00903"/>
    </source>
</evidence>
<sequence length="235" mass="25661">MKHDACIPLLPCVAIEPTLTFYGLLGFEVTYQQRNPNPYAATRRGGAHLHFFGLKGLDPQTAFSSCLVIVEEVEALHATFAEALRKAYGRIPLKGLPRVTRMKKGQTRFTVVDPSGNSVMFIRRDEPGGHGEEEARPVSLLGKALKTARRLRDFKNDDVAAAKVLDVALRKADAGTVEERGRALAARAELAVALGDVPRARELARDIDALALPASAREALRAELDAIEQLARTQQ</sequence>